<dbReference type="Proteomes" id="UP000663887">
    <property type="component" value="Unassembled WGS sequence"/>
</dbReference>
<accession>A0A816XEH8</accession>
<keyword evidence="1" id="KW-0472">Membrane</keyword>
<proteinExistence type="predicted"/>
<comment type="caution">
    <text evidence="2">The sequence shown here is derived from an EMBL/GenBank/DDBJ whole genome shotgun (WGS) entry which is preliminary data.</text>
</comment>
<feature type="transmembrane region" description="Helical" evidence="1">
    <location>
        <begin position="133"/>
        <end position="152"/>
    </location>
</feature>
<evidence type="ECO:0000256" key="1">
    <source>
        <dbReference type="SAM" id="Phobius"/>
    </source>
</evidence>
<name>A0A816XEH8_9BILA</name>
<evidence type="ECO:0000313" key="3">
    <source>
        <dbReference type="EMBL" id="CAF4227629.1"/>
    </source>
</evidence>
<reference evidence="2" key="1">
    <citation type="submission" date="2021-02" db="EMBL/GenBank/DDBJ databases">
        <authorList>
            <person name="Nowell W R."/>
        </authorList>
    </citation>
    <scope>NUCLEOTIDE SEQUENCE</scope>
</reference>
<feature type="transmembrane region" description="Helical" evidence="1">
    <location>
        <begin position="93"/>
        <end position="113"/>
    </location>
</feature>
<dbReference type="EMBL" id="CAJNRG010013046">
    <property type="protein sequence ID" value="CAF2145486.1"/>
    <property type="molecule type" value="Genomic_DNA"/>
</dbReference>
<evidence type="ECO:0000313" key="4">
    <source>
        <dbReference type="Proteomes" id="UP000663887"/>
    </source>
</evidence>
<dbReference type="AlphaFoldDB" id="A0A816XEH8"/>
<sequence>MPVSTRDYQRERRNSRLAAGALVAITEGLNLFGSDHTGLTRTSINDVHHSCHSSDVAVELNAISKFDSQTTRNDFLKSKTSLFGRYRWKMSHYFYIHLSAYIFNGLFGGLLIFLIENYSSSRNLYMDVTYLDAWFTTVSTICSCGLTTIDFAQLSHASQLIMMGFAFIS</sequence>
<dbReference type="EMBL" id="CAJOBF010007248">
    <property type="protein sequence ID" value="CAF4227629.1"/>
    <property type="molecule type" value="Genomic_DNA"/>
</dbReference>
<keyword evidence="1" id="KW-0812">Transmembrane</keyword>
<dbReference type="Proteomes" id="UP000663842">
    <property type="component" value="Unassembled WGS sequence"/>
</dbReference>
<gene>
    <name evidence="3" type="ORF">UXM345_LOCUS29456</name>
    <name evidence="2" type="ORF">XDN619_LOCUS27566</name>
</gene>
<feature type="non-terminal residue" evidence="2">
    <location>
        <position position="169"/>
    </location>
</feature>
<keyword evidence="1" id="KW-1133">Transmembrane helix</keyword>
<protein>
    <submittedName>
        <fullName evidence="2">Uncharacterized protein</fullName>
    </submittedName>
</protein>
<evidence type="ECO:0000313" key="2">
    <source>
        <dbReference type="EMBL" id="CAF2145486.1"/>
    </source>
</evidence>
<organism evidence="2 4">
    <name type="scientific">Rotaria magnacalcarata</name>
    <dbReference type="NCBI Taxonomy" id="392030"/>
    <lineage>
        <taxon>Eukaryota</taxon>
        <taxon>Metazoa</taxon>
        <taxon>Spiralia</taxon>
        <taxon>Gnathifera</taxon>
        <taxon>Rotifera</taxon>
        <taxon>Eurotatoria</taxon>
        <taxon>Bdelloidea</taxon>
        <taxon>Philodinida</taxon>
        <taxon>Philodinidae</taxon>
        <taxon>Rotaria</taxon>
    </lineage>
</organism>